<accession>A0A830GV18</accession>
<keyword evidence="3" id="KW-1185">Reference proteome</keyword>
<feature type="transmembrane region" description="Helical" evidence="1">
    <location>
        <begin position="46"/>
        <end position="70"/>
    </location>
</feature>
<comment type="caution">
    <text evidence="2">The sequence shown here is derived from an EMBL/GenBank/DDBJ whole genome shotgun (WGS) entry which is preliminary data.</text>
</comment>
<feature type="transmembrane region" description="Helical" evidence="1">
    <location>
        <begin position="135"/>
        <end position="155"/>
    </location>
</feature>
<keyword evidence="1" id="KW-0472">Membrane</keyword>
<feature type="transmembrane region" description="Helical" evidence="1">
    <location>
        <begin position="6"/>
        <end position="26"/>
    </location>
</feature>
<dbReference type="OrthoDB" id="57193at2157"/>
<feature type="transmembrane region" description="Helical" evidence="1">
    <location>
        <begin position="162"/>
        <end position="185"/>
    </location>
</feature>
<sequence length="196" mass="20938">MPFIDYLTAMMTLSIAVDLAAIYMAYRLSNPIQREDSAGMEEIKSIGLTLLALSLPTLIYGLSMSITWPLPGGYNLLFGDPFAYLGVVALMGGLLLYFSPTKLKAASLPVGFLSLITIVYGASILTHGLTSEPTLAFAFYLFEGLGGISMALLLFKQNKAIAYATMALLAIAAIIILIVDGGAIFQHPALFAKYAP</sequence>
<protein>
    <recommendedName>
        <fullName evidence="4">DUF981 family protein</fullName>
    </recommendedName>
</protein>
<keyword evidence="1" id="KW-0812">Transmembrane</keyword>
<keyword evidence="1" id="KW-1133">Transmembrane helix</keyword>
<proteinExistence type="predicted"/>
<dbReference type="InterPro" id="IPR009324">
    <property type="entry name" value="DUF981"/>
</dbReference>
<dbReference type="RefSeq" id="WP_188596051.1">
    <property type="nucleotide sequence ID" value="NZ_BMNL01000002.1"/>
</dbReference>
<dbReference type="Proteomes" id="UP000610960">
    <property type="component" value="Unassembled WGS sequence"/>
</dbReference>
<organism evidence="2 3">
    <name type="scientific">Thermocladium modestius</name>
    <dbReference type="NCBI Taxonomy" id="62609"/>
    <lineage>
        <taxon>Archaea</taxon>
        <taxon>Thermoproteota</taxon>
        <taxon>Thermoprotei</taxon>
        <taxon>Thermoproteales</taxon>
        <taxon>Thermoproteaceae</taxon>
        <taxon>Thermocladium</taxon>
    </lineage>
</organism>
<dbReference type="EMBL" id="BMNL01000002">
    <property type="protein sequence ID" value="GGP20092.1"/>
    <property type="molecule type" value="Genomic_DNA"/>
</dbReference>
<dbReference type="Pfam" id="PF06168">
    <property type="entry name" value="DUF981"/>
    <property type="match status" value="1"/>
</dbReference>
<evidence type="ECO:0000256" key="1">
    <source>
        <dbReference type="SAM" id="Phobius"/>
    </source>
</evidence>
<reference evidence="2" key="1">
    <citation type="journal article" date="2014" name="Int. J. Syst. Evol. Microbiol.">
        <title>Complete genome sequence of Corynebacterium casei LMG S-19264T (=DSM 44701T), isolated from a smear-ripened cheese.</title>
        <authorList>
            <consortium name="US DOE Joint Genome Institute (JGI-PGF)"/>
            <person name="Walter F."/>
            <person name="Albersmeier A."/>
            <person name="Kalinowski J."/>
            <person name="Ruckert C."/>
        </authorList>
    </citation>
    <scope>NUCLEOTIDE SEQUENCE</scope>
    <source>
        <strain evidence="2">JCM 10088</strain>
    </source>
</reference>
<evidence type="ECO:0000313" key="3">
    <source>
        <dbReference type="Proteomes" id="UP000610960"/>
    </source>
</evidence>
<evidence type="ECO:0000313" key="2">
    <source>
        <dbReference type="EMBL" id="GGP20092.1"/>
    </source>
</evidence>
<gene>
    <name evidence="2" type="ORF">GCM10007981_06770</name>
</gene>
<feature type="transmembrane region" description="Helical" evidence="1">
    <location>
        <begin position="82"/>
        <end position="98"/>
    </location>
</feature>
<reference evidence="2" key="2">
    <citation type="submission" date="2020-09" db="EMBL/GenBank/DDBJ databases">
        <authorList>
            <person name="Sun Q."/>
            <person name="Ohkuma M."/>
        </authorList>
    </citation>
    <scope>NUCLEOTIDE SEQUENCE</scope>
    <source>
        <strain evidence="2">JCM 10088</strain>
    </source>
</reference>
<dbReference type="AlphaFoldDB" id="A0A830GV18"/>
<evidence type="ECO:0008006" key="4">
    <source>
        <dbReference type="Google" id="ProtNLM"/>
    </source>
</evidence>
<name>A0A830GV18_9CREN</name>
<feature type="transmembrane region" description="Helical" evidence="1">
    <location>
        <begin position="110"/>
        <end position="129"/>
    </location>
</feature>